<keyword evidence="1" id="KW-0805">Transcription regulation</keyword>
<dbReference type="EMBL" id="CP039126">
    <property type="protein sequence ID" value="QMW80208.1"/>
    <property type="molecule type" value="Genomic_DNA"/>
</dbReference>
<keyword evidence="3" id="KW-0804">Transcription</keyword>
<sequence>MKMEKSKIREILHSLDMERRKIIRPKFQELGLTVGEGQAKILKCLLEQGSMTQRELADRCMLDVTTMSRTLDKLQGAGYLLRTANPSCRRSFLICITKKGEEKAACVQKIFSDLDEQICQGISENEMKALYDTLQKIMNNFKSE</sequence>
<feature type="domain" description="HTH marR-type" evidence="4">
    <location>
        <begin position="5"/>
        <end position="139"/>
    </location>
</feature>
<dbReference type="Pfam" id="PF01047">
    <property type="entry name" value="MarR"/>
    <property type="match status" value="1"/>
</dbReference>
<name>A0A7G5N015_9FIRM</name>
<keyword evidence="2" id="KW-0238">DNA-binding</keyword>
<dbReference type="Proteomes" id="UP000515789">
    <property type="component" value="Chromosome"/>
</dbReference>
<evidence type="ECO:0000256" key="3">
    <source>
        <dbReference type="ARBA" id="ARBA00023163"/>
    </source>
</evidence>
<dbReference type="SUPFAM" id="SSF46785">
    <property type="entry name" value="Winged helix' DNA-binding domain"/>
    <property type="match status" value="1"/>
</dbReference>
<evidence type="ECO:0000256" key="2">
    <source>
        <dbReference type="ARBA" id="ARBA00023125"/>
    </source>
</evidence>
<dbReference type="PRINTS" id="PR00598">
    <property type="entry name" value="HTHMARR"/>
</dbReference>
<protein>
    <submittedName>
        <fullName evidence="5">MarR family transcriptional regulator</fullName>
    </submittedName>
</protein>
<dbReference type="PANTHER" id="PTHR42756">
    <property type="entry name" value="TRANSCRIPTIONAL REGULATOR, MARR"/>
    <property type="match status" value="1"/>
</dbReference>
<dbReference type="PROSITE" id="PS50995">
    <property type="entry name" value="HTH_MARR_2"/>
    <property type="match status" value="1"/>
</dbReference>
<dbReference type="InterPro" id="IPR000835">
    <property type="entry name" value="HTH_MarR-typ"/>
</dbReference>
<reference evidence="5 6" key="1">
    <citation type="submission" date="2019-04" db="EMBL/GenBank/DDBJ databases">
        <authorList>
            <person name="Schori C."/>
            <person name="Ahrens C."/>
        </authorList>
    </citation>
    <scope>NUCLEOTIDE SEQUENCE [LARGE SCALE GENOMIC DNA]</scope>
    <source>
        <strain evidence="5 6">DSM 2950</strain>
    </source>
</reference>
<dbReference type="SMART" id="SM00347">
    <property type="entry name" value="HTH_MARR"/>
    <property type="match status" value="1"/>
</dbReference>
<evidence type="ECO:0000313" key="5">
    <source>
        <dbReference type="EMBL" id="QMW80208.1"/>
    </source>
</evidence>
<dbReference type="GO" id="GO:0003677">
    <property type="term" value="F:DNA binding"/>
    <property type="evidence" value="ECO:0007669"/>
    <property type="project" value="UniProtKB-KW"/>
</dbReference>
<organism evidence="5 6">
    <name type="scientific">Blautia producta</name>
    <dbReference type="NCBI Taxonomy" id="33035"/>
    <lineage>
        <taxon>Bacteria</taxon>
        <taxon>Bacillati</taxon>
        <taxon>Bacillota</taxon>
        <taxon>Clostridia</taxon>
        <taxon>Lachnospirales</taxon>
        <taxon>Lachnospiraceae</taxon>
        <taxon>Blautia</taxon>
    </lineage>
</organism>
<evidence type="ECO:0000259" key="4">
    <source>
        <dbReference type="PROSITE" id="PS50995"/>
    </source>
</evidence>
<dbReference type="Gene3D" id="1.10.10.10">
    <property type="entry name" value="Winged helix-like DNA-binding domain superfamily/Winged helix DNA-binding domain"/>
    <property type="match status" value="1"/>
</dbReference>
<accession>A0A7G5N015</accession>
<dbReference type="AlphaFoldDB" id="A0A7G5N015"/>
<dbReference type="PANTHER" id="PTHR42756:SF1">
    <property type="entry name" value="TRANSCRIPTIONAL REPRESSOR OF EMRAB OPERON"/>
    <property type="match status" value="1"/>
</dbReference>
<evidence type="ECO:0000256" key="1">
    <source>
        <dbReference type="ARBA" id="ARBA00023015"/>
    </source>
</evidence>
<dbReference type="GO" id="GO:0003700">
    <property type="term" value="F:DNA-binding transcription factor activity"/>
    <property type="evidence" value="ECO:0007669"/>
    <property type="project" value="InterPro"/>
</dbReference>
<evidence type="ECO:0000313" key="6">
    <source>
        <dbReference type="Proteomes" id="UP000515789"/>
    </source>
</evidence>
<gene>
    <name evidence="5" type="ORF">E5259_22930</name>
</gene>
<dbReference type="InterPro" id="IPR036388">
    <property type="entry name" value="WH-like_DNA-bd_sf"/>
</dbReference>
<dbReference type="InterPro" id="IPR036390">
    <property type="entry name" value="WH_DNA-bd_sf"/>
</dbReference>
<proteinExistence type="predicted"/>